<dbReference type="Pfam" id="PF12706">
    <property type="entry name" value="Lactamase_B_2"/>
    <property type="match status" value="1"/>
</dbReference>
<evidence type="ECO:0000313" key="3">
    <source>
        <dbReference type="EMBL" id="SHE88098.1"/>
    </source>
</evidence>
<organism evidence="3 4">
    <name type="scientific">Desulfofundulus australicus DSM 11792</name>
    <dbReference type="NCBI Taxonomy" id="1121425"/>
    <lineage>
        <taxon>Bacteria</taxon>
        <taxon>Bacillati</taxon>
        <taxon>Bacillota</taxon>
        <taxon>Clostridia</taxon>
        <taxon>Eubacteriales</taxon>
        <taxon>Peptococcaceae</taxon>
        <taxon>Desulfofundulus</taxon>
    </lineage>
</organism>
<keyword evidence="1" id="KW-0255">Endonuclease</keyword>
<evidence type="ECO:0000313" key="4">
    <source>
        <dbReference type="Proteomes" id="UP000184196"/>
    </source>
</evidence>
<dbReference type="SUPFAM" id="SSF56281">
    <property type="entry name" value="Metallo-hydrolase/oxidoreductase"/>
    <property type="match status" value="1"/>
</dbReference>
<protein>
    <submittedName>
        <fullName evidence="3">Ribonuclease BN, tRNA processing enzyme</fullName>
    </submittedName>
</protein>
<dbReference type="CDD" id="cd07716">
    <property type="entry name" value="RNaseZ_short-form-like_MBL-fold"/>
    <property type="match status" value="1"/>
</dbReference>
<dbReference type="PANTHER" id="PTHR46018">
    <property type="entry name" value="ZINC PHOSPHODIESTERASE ELAC PROTEIN 1"/>
    <property type="match status" value="1"/>
</dbReference>
<keyword evidence="1" id="KW-0378">Hydrolase</keyword>
<keyword evidence="4" id="KW-1185">Reference proteome</keyword>
<accession>A0A1M4X3M1</accession>
<dbReference type="Proteomes" id="UP000184196">
    <property type="component" value="Unassembled WGS sequence"/>
</dbReference>
<gene>
    <name evidence="3" type="ORF">SAMN02745218_00981</name>
</gene>
<evidence type="ECO:0000256" key="1">
    <source>
        <dbReference type="ARBA" id="ARBA00022759"/>
    </source>
</evidence>
<dbReference type="OrthoDB" id="9800940at2"/>
<proteinExistence type="predicted"/>
<dbReference type="GO" id="GO:0042781">
    <property type="term" value="F:3'-tRNA processing endoribonuclease activity"/>
    <property type="evidence" value="ECO:0007669"/>
    <property type="project" value="TreeGrafter"/>
</dbReference>
<dbReference type="AlphaFoldDB" id="A0A1M4X3M1"/>
<sequence length="257" mass="28116">MRITVLGCWAPYPAAGGACSGYLLQDGGGNILLDAGHGTFSRLVQFIHHCDLRAAVITHLHPDHYVDLHCLRHATAAGLREKLRWRKVQLFLPPEPVHIFEELSACTDAFDVVSIESLPEEEVPPGVKVRCGTVGPVRLFFLPARHNLPAYSVGVEGSGYFVYSGDSAPTGELAALAEEAGIFLCEASGLDKDAEFLHDRHMTARQAGTLARQARVKELILTHFYPEYDLARIRAEAEAGFGGKVELAVEGDTYFLY</sequence>
<name>A0A1M4X3M1_9FIRM</name>
<dbReference type="PANTHER" id="PTHR46018:SF2">
    <property type="entry name" value="ZINC PHOSPHODIESTERASE ELAC PROTEIN 1"/>
    <property type="match status" value="1"/>
</dbReference>
<dbReference type="InterPro" id="IPR001279">
    <property type="entry name" value="Metallo-B-lactamas"/>
</dbReference>
<dbReference type="PROSITE" id="PS51257">
    <property type="entry name" value="PROKAR_LIPOPROTEIN"/>
    <property type="match status" value="1"/>
</dbReference>
<reference evidence="4" key="1">
    <citation type="submission" date="2016-11" db="EMBL/GenBank/DDBJ databases">
        <authorList>
            <person name="Varghese N."/>
            <person name="Submissions S."/>
        </authorList>
    </citation>
    <scope>NUCLEOTIDE SEQUENCE [LARGE SCALE GENOMIC DNA]</scope>
    <source>
        <strain evidence="4">DSM 11792</strain>
    </source>
</reference>
<dbReference type="EMBL" id="FQUW01000010">
    <property type="protein sequence ID" value="SHE88098.1"/>
    <property type="molecule type" value="Genomic_DNA"/>
</dbReference>
<dbReference type="RefSeq" id="WP_073163622.1">
    <property type="nucleotide sequence ID" value="NZ_FQUW01000010.1"/>
</dbReference>
<evidence type="ECO:0000259" key="2">
    <source>
        <dbReference type="Pfam" id="PF12706"/>
    </source>
</evidence>
<dbReference type="InterPro" id="IPR036866">
    <property type="entry name" value="RibonucZ/Hydroxyglut_hydro"/>
</dbReference>
<feature type="domain" description="Metallo-beta-lactamase" evidence="2">
    <location>
        <begin position="30"/>
        <end position="224"/>
    </location>
</feature>
<dbReference type="Gene3D" id="3.60.15.10">
    <property type="entry name" value="Ribonuclease Z/Hydroxyacylglutathione hydrolase-like"/>
    <property type="match status" value="1"/>
</dbReference>
<keyword evidence="1" id="KW-0540">Nuclease</keyword>